<dbReference type="Pfam" id="PF08279">
    <property type="entry name" value="HTH_11"/>
    <property type="match status" value="1"/>
</dbReference>
<dbReference type="RefSeq" id="WP_146952882.1">
    <property type="nucleotide sequence ID" value="NZ_BAABBJ010000006.1"/>
</dbReference>
<dbReference type="InterPro" id="IPR036634">
    <property type="entry name" value="PRD_sf"/>
</dbReference>
<evidence type="ECO:0000313" key="5">
    <source>
        <dbReference type="Proteomes" id="UP000321798"/>
    </source>
</evidence>
<protein>
    <submittedName>
        <fullName evidence="4">Transcriptional antiterminator</fullName>
    </submittedName>
</protein>
<organism evidence="4 5">
    <name type="scientific">Cellulomonas soli</name>
    <dbReference type="NCBI Taxonomy" id="931535"/>
    <lineage>
        <taxon>Bacteria</taxon>
        <taxon>Bacillati</taxon>
        <taxon>Actinomycetota</taxon>
        <taxon>Actinomycetes</taxon>
        <taxon>Micrococcales</taxon>
        <taxon>Cellulomonadaceae</taxon>
        <taxon>Cellulomonas</taxon>
    </lineage>
</organism>
<sequence>MYTTKQEQLLRILRDATEATPGTRLATALGVSTRSVRNYVRELNELAGTEMISASHRGYWLDERALRAFEQGRREHSRAETPMQRLYYIVRRLVTSQDGVDVYDLAAMLYVSDATIEADLAKVRTLVREFGLVLRRHQWIVALEGSERDKRRLVRQILLDSTHGVAAVGLSAALREYHSYDLPSLIALLRQTLTEHSLTVQEYALTDLALHVVIAVDRVSAGHLREPQATDQERYPALEAVADDLADALEERYGVGLPPTERRDLARLIAARTGPNLDAAGLVPDDPSVVLVRQVMRELSESYLLDIDDPTFPVNLALHVHNLVRRARSGAYARNPLGASFKQSHPLVHELAVFVASRIEAGTGVEVNEDEIAFLSLHLGAHLHKSLAAVDQVSVVCAAPQYYDAHRAFVDRLAEHLGDTAVIQAAVDTVHHDWSATSADVVVSSVEVGADVPAEVVMISPVPTRAELDRVSDVVRAVRARKVASRIRWTLSELLDPRLFWHVDRATRGEALSLMCRRLHEEGVTAANILDDVLERERLSPTAFGGALAVPHSMRMDATRTAISVLVSDEPIEWAGSQVHLVVLFALSADGRHVFRDVLDEMIAALAEPAKITALIGGSASYEDFVTTLLDAVGR</sequence>
<dbReference type="PANTHER" id="PTHR30185">
    <property type="entry name" value="CRYPTIC BETA-GLUCOSIDE BGL OPERON ANTITERMINATOR"/>
    <property type="match status" value="1"/>
</dbReference>
<evidence type="ECO:0000313" key="4">
    <source>
        <dbReference type="EMBL" id="GEP69111.1"/>
    </source>
</evidence>
<dbReference type="InterPro" id="IPR013196">
    <property type="entry name" value="HTH_11"/>
</dbReference>
<dbReference type="InterPro" id="IPR036388">
    <property type="entry name" value="WH-like_DNA-bd_sf"/>
</dbReference>
<dbReference type="Gene3D" id="3.40.930.10">
    <property type="entry name" value="Mannitol-specific EII, Chain A"/>
    <property type="match status" value="1"/>
</dbReference>
<dbReference type="PROSITE" id="PS51372">
    <property type="entry name" value="PRD_2"/>
    <property type="match status" value="1"/>
</dbReference>
<dbReference type="SUPFAM" id="SSF55804">
    <property type="entry name" value="Phoshotransferase/anion transport protein"/>
    <property type="match status" value="1"/>
</dbReference>
<dbReference type="InterPro" id="IPR050661">
    <property type="entry name" value="BglG_antiterminators"/>
</dbReference>
<evidence type="ECO:0000259" key="3">
    <source>
        <dbReference type="PROSITE" id="PS51372"/>
    </source>
</evidence>
<evidence type="ECO:0000256" key="1">
    <source>
        <dbReference type="ARBA" id="ARBA00022737"/>
    </source>
</evidence>
<comment type="caution">
    <text evidence="4">The sequence shown here is derived from an EMBL/GenBank/DDBJ whole genome shotgun (WGS) entry which is preliminary data.</text>
</comment>
<feature type="domain" description="PTS EIIA type-2" evidence="2">
    <location>
        <begin position="492"/>
        <end position="633"/>
    </location>
</feature>
<name>A0A512PD31_9CELL</name>
<dbReference type="PANTHER" id="PTHR30185:SF13">
    <property type="entry name" value="LICABCH OPERON REGULATOR-RELATED"/>
    <property type="match status" value="1"/>
</dbReference>
<gene>
    <name evidence="4" type="ORF">CSO01_18260</name>
</gene>
<evidence type="ECO:0000259" key="2">
    <source>
        <dbReference type="PROSITE" id="PS51094"/>
    </source>
</evidence>
<dbReference type="Gene3D" id="1.10.10.10">
    <property type="entry name" value="Winged helix-like DNA-binding domain superfamily/Winged helix DNA-binding domain"/>
    <property type="match status" value="1"/>
</dbReference>
<dbReference type="EMBL" id="BKAL01000006">
    <property type="protein sequence ID" value="GEP69111.1"/>
    <property type="molecule type" value="Genomic_DNA"/>
</dbReference>
<dbReference type="OrthoDB" id="1640042at2"/>
<dbReference type="InterPro" id="IPR011608">
    <property type="entry name" value="PRD"/>
</dbReference>
<accession>A0A512PD31</accession>
<keyword evidence="5" id="KW-1185">Reference proteome</keyword>
<proteinExistence type="predicted"/>
<dbReference type="Gene3D" id="1.10.1790.10">
    <property type="entry name" value="PRD domain"/>
    <property type="match status" value="1"/>
</dbReference>
<dbReference type="AlphaFoldDB" id="A0A512PD31"/>
<feature type="domain" description="PRD" evidence="3">
    <location>
        <begin position="283"/>
        <end position="389"/>
    </location>
</feature>
<dbReference type="GO" id="GO:0006355">
    <property type="term" value="P:regulation of DNA-templated transcription"/>
    <property type="evidence" value="ECO:0007669"/>
    <property type="project" value="InterPro"/>
</dbReference>
<dbReference type="Pfam" id="PF00359">
    <property type="entry name" value="PTS_EIIA_2"/>
    <property type="match status" value="1"/>
</dbReference>
<keyword evidence="1" id="KW-0677">Repeat</keyword>
<dbReference type="Proteomes" id="UP000321798">
    <property type="component" value="Unassembled WGS sequence"/>
</dbReference>
<dbReference type="InterPro" id="IPR016152">
    <property type="entry name" value="PTrfase/Anion_transptr"/>
</dbReference>
<dbReference type="PROSITE" id="PS51094">
    <property type="entry name" value="PTS_EIIA_TYPE_2"/>
    <property type="match status" value="1"/>
</dbReference>
<dbReference type="SUPFAM" id="SSF63520">
    <property type="entry name" value="PTS-regulatory domain, PRD"/>
    <property type="match status" value="2"/>
</dbReference>
<dbReference type="InterPro" id="IPR002178">
    <property type="entry name" value="PTS_EIIA_type-2_dom"/>
</dbReference>
<reference evidence="4 5" key="1">
    <citation type="submission" date="2019-07" db="EMBL/GenBank/DDBJ databases">
        <title>Whole genome shotgun sequence of Cellulomonas soli NBRC 109434.</title>
        <authorList>
            <person name="Hosoyama A."/>
            <person name="Uohara A."/>
            <person name="Ohji S."/>
            <person name="Ichikawa N."/>
        </authorList>
    </citation>
    <scope>NUCLEOTIDE SEQUENCE [LARGE SCALE GENOMIC DNA]</scope>
    <source>
        <strain evidence="4 5">NBRC 109434</strain>
    </source>
</reference>
<dbReference type="Pfam" id="PF00874">
    <property type="entry name" value="PRD"/>
    <property type="match status" value="1"/>
</dbReference>